<dbReference type="InterPro" id="IPR006671">
    <property type="entry name" value="Cyclin_N"/>
</dbReference>
<dbReference type="CDD" id="cd20543">
    <property type="entry name" value="CYCLIN_AtCycD-like_rpt1"/>
    <property type="match status" value="1"/>
</dbReference>
<keyword evidence="4 7" id="KW-0195">Cyclin</keyword>
<evidence type="ECO:0000256" key="4">
    <source>
        <dbReference type="ARBA" id="ARBA00023127"/>
    </source>
</evidence>
<evidence type="ECO:0000256" key="6">
    <source>
        <dbReference type="ARBA" id="ARBA00032263"/>
    </source>
</evidence>
<organism evidence="11 12">
    <name type="scientific">Glycine soja</name>
    <name type="common">Wild soybean</name>
    <dbReference type="NCBI Taxonomy" id="3848"/>
    <lineage>
        <taxon>Eukaryota</taxon>
        <taxon>Viridiplantae</taxon>
        <taxon>Streptophyta</taxon>
        <taxon>Embryophyta</taxon>
        <taxon>Tracheophyta</taxon>
        <taxon>Spermatophyta</taxon>
        <taxon>Magnoliopsida</taxon>
        <taxon>eudicotyledons</taxon>
        <taxon>Gunneridae</taxon>
        <taxon>Pentapetalae</taxon>
        <taxon>rosids</taxon>
        <taxon>fabids</taxon>
        <taxon>Fabales</taxon>
        <taxon>Fabaceae</taxon>
        <taxon>Papilionoideae</taxon>
        <taxon>50 kb inversion clade</taxon>
        <taxon>NPAAA clade</taxon>
        <taxon>indigoferoid/millettioid clade</taxon>
        <taxon>Phaseoleae</taxon>
        <taxon>Glycine</taxon>
        <taxon>Glycine subgen. Soja</taxon>
    </lineage>
</organism>
<dbReference type="EMBL" id="QZWG01000017">
    <property type="protein sequence ID" value="RZB58391.1"/>
    <property type="molecule type" value="Genomic_DNA"/>
</dbReference>
<protein>
    <recommendedName>
        <fullName evidence="6">B-like cyclin</fullName>
    </recommendedName>
</protein>
<proteinExistence type="inferred from homology"/>
<gene>
    <name evidence="11" type="ORF">D0Y65_046829</name>
</gene>
<keyword evidence="5" id="KW-0131">Cell cycle</keyword>
<dbReference type="AlphaFoldDB" id="A0A445GB86"/>
<evidence type="ECO:0000313" key="11">
    <source>
        <dbReference type="EMBL" id="RZB58391.1"/>
    </source>
</evidence>
<evidence type="ECO:0000256" key="8">
    <source>
        <dbReference type="SAM" id="MobiDB-lite"/>
    </source>
</evidence>
<dbReference type="InterPro" id="IPR004367">
    <property type="entry name" value="Cyclin_C-dom"/>
</dbReference>
<dbReference type="InterPro" id="IPR036915">
    <property type="entry name" value="Cyclin-like_sf"/>
</dbReference>
<dbReference type="Gene3D" id="1.10.472.10">
    <property type="entry name" value="Cyclin-like"/>
    <property type="match status" value="2"/>
</dbReference>
<feature type="region of interest" description="Disordered" evidence="8">
    <location>
        <begin position="342"/>
        <end position="369"/>
    </location>
</feature>
<dbReference type="InterPro" id="IPR039361">
    <property type="entry name" value="Cyclin"/>
</dbReference>
<evidence type="ECO:0000256" key="7">
    <source>
        <dbReference type="RuleBase" id="RU000383"/>
    </source>
</evidence>
<comment type="subunit">
    <text evidence="2">Interacts with the CDC2 protein kinase to form a serine/threonine kinase holoenzyme complex also known as maturation promoting factor (MPF). The cyclin subunit imparts substrate specificity to the complex.</text>
</comment>
<comment type="similarity">
    <text evidence="1">Belongs to the cyclin family. Cyclin D subfamily.</text>
</comment>
<dbReference type="GO" id="GO:0010444">
    <property type="term" value="P:guard mother cell differentiation"/>
    <property type="evidence" value="ECO:0007669"/>
    <property type="project" value="UniProtKB-ARBA"/>
</dbReference>
<name>A0A445GB86_GLYSO</name>
<dbReference type="SMART" id="SM00385">
    <property type="entry name" value="CYCLIN"/>
    <property type="match status" value="1"/>
</dbReference>
<dbReference type="PANTHER" id="PTHR10177">
    <property type="entry name" value="CYCLINS"/>
    <property type="match status" value="1"/>
</dbReference>
<evidence type="ECO:0000259" key="10">
    <source>
        <dbReference type="SMART" id="SM01332"/>
    </source>
</evidence>
<keyword evidence="3" id="KW-0132">Cell division</keyword>
<dbReference type="FunFam" id="1.10.472.10:FF:000060">
    <property type="entry name" value="D6-type cyclin"/>
    <property type="match status" value="1"/>
</dbReference>
<dbReference type="SUPFAM" id="SSF47954">
    <property type="entry name" value="Cyclin-like"/>
    <property type="match status" value="2"/>
</dbReference>
<dbReference type="InterPro" id="IPR048258">
    <property type="entry name" value="Cyclins_cyclin-box"/>
</dbReference>
<evidence type="ECO:0000259" key="9">
    <source>
        <dbReference type="SMART" id="SM00385"/>
    </source>
</evidence>
<reference evidence="11 12" key="1">
    <citation type="submission" date="2018-09" db="EMBL/GenBank/DDBJ databases">
        <title>A high-quality reference genome of wild soybean provides a powerful tool to mine soybean genomes.</title>
        <authorList>
            <person name="Xie M."/>
            <person name="Chung C.Y.L."/>
            <person name="Li M.-W."/>
            <person name="Wong F.-L."/>
            <person name="Chan T.-F."/>
            <person name="Lam H.-M."/>
        </authorList>
    </citation>
    <scope>NUCLEOTIDE SEQUENCE [LARGE SCALE GENOMIC DNA]</scope>
    <source>
        <strain evidence="12">cv. W05</strain>
        <tissue evidence="11">Hypocotyl of etiolated seedlings</tissue>
    </source>
</reference>
<evidence type="ECO:0000256" key="2">
    <source>
        <dbReference type="ARBA" id="ARBA00011177"/>
    </source>
</evidence>
<accession>A0A445GB86</accession>
<feature type="domain" description="Cyclin C-terminal" evidence="10">
    <location>
        <begin position="211"/>
        <end position="343"/>
    </location>
</feature>
<comment type="caution">
    <text evidence="11">The sequence shown here is derived from an EMBL/GenBank/DDBJ whole genome shotgun (WGS) entry which is preliminary data.</text>
</comment>
<dbReference type="GO" id="GO:0048316">
    <property type="term" value="P:seed development"/>
    <property type="evidence" value="ECO:0007669"/>
    <property type="project" value="UniProtKB-ARBA"/>
</dbReference>
<evidence type="ECO:0000256" key="5">
    <source>
        <dbReference type="ARBA" id="ARBA00023306"/>
    </source>
</evidence>
<keyword evidence="12" id="KW-1185">Reference proteome</keyword>
<evidence type="ECO:0000256" key="1">
    <source>
        <dbReference type="ARBA" id="ARBA00009065"/>
    </source>
</evidence>
<evidence type="ECO:0000256" key="3">
    <source>
        <dbReference type="ARBA" id="ARBA00022618"/>
    </source>
</evidence>
<dbReference type="Pfam" id="PF02984">
    <property type="entry name" value="Cyclin_C"/>
    <property type="match status" value="1"/>
</dbReference>
<evidence type="ECO:0000313" key="12">
    <source>
        <dbReference type="Proteomes" id="UP000289340"/>
    </source>
</evidence>
<dbReference type="SMART" id="SM01332">
    <property type="entry name" value="Cyclin_C"/>
    <property type="match status" value="1"/>
</dbReference>
<dbReference type="FunFam" id="1.10.472.10:FF:000070">
    <property type="entry name" value="CYCLIN D32"/>
    <property type="match status" value="1"/>
</dbReference>
<dbReference type="Proteomes" id="UP000289340">
    <property type="component" value="Chromosome 17"/>
</dbReference>
<sequence>MPLHHHLFLEETKMAHRYPKPLLDTLYCLEDHIHWEEEEQQVDYNEYSNTTTTNTNSSNVVLLEHDLFWDHEELPSLLAKEHQNQLSNTLLQNNLVLASSREEAVEWILKVNARYSFSTLTAVLAVNYLDRFLFSFRFQNDNNDNNNNNNPWLTQLSAVACLSLAAKFEETHVPLFIDLQVEESKYLFEAKTVKRMEILVLSTLGWKMNPVTPLSFLDYITRKLGLKGYLCWEFLRRCETVLLSVFADSRFMGYLPSVLATATVMRVVNTVEPRLGVEYQDQLLGILGIDKEKVEECYNLMMEVVSGYDEEGKRTKLKKRKLESIIPCSSQNGVMEGSFSCDSSSNESWELGASSVSSSSKKTRTQDQLLLNHSNSSDFISIPR</sequence>
<dbReference type="Gramene" id="XM_028353960.1">
    <property type="protein sequence ID" value="XP_028209761.1"/>
    <property type="gene ID" value="LOC114392733"/>
</dbReference>
<dbReference type="CDD" id="cd20544">
    <property type="entry name" value="CYCLIN_AtCycD-like_rpt2"/>
    <property type="match status" value="1"/>
</dbReference>
<dbReference type="GO" id="GO:0051301">
    <property type="term" value="P:cell division"/>
    <property type="evidence" value="ECO:0007669"/>
    <property type="project" value="UniProtKB-KW"/>
</dbReference>
<dbReference type="PROSITE" id="PS00292">
    <property type="entry name" value="CYCLINS"/>
    <property type="match status" value="1"/>
</dbReference>
<dbReference type="Pfam" id="PF00134">
    <property type="entry name" value="Cyclin_N"/>
    <property type="match status" value="1"/>
</dbReference>
<feature type="domain" description="Cyclin-like" evidence="9">
    <location>
        <begin position="106"/>
        <end position="202"/>
    </location>
</feature>
<dbReference type="InterPro" id="IPR013763">
    <property type="entry name" value="Cyclin-like_dom"/>
</dbReference>